<dbReference type="Pfam" id="PF02984">
    <property type="entry name" value="Cyclin_C"/>
    <property type="match status" value="1"/>
</dbReference>
<organism evidence="5 6">
    <name type="scientific">Rehmannia glutinosa</name>
    <name type="common">Chinese foxglove</name>
    <dbReference type="NCBI Taxonomy" id="99300"/>
    <lineage>
        <taxon>Eukaryota</taxon>
        <taxon>Viridiplantae</taxon>
        <taxon>Streptophyta</taxon>
        <taxon>Embryophyta</taxon>
        <taxon>Tracheophyta</taxon>
        <taxon>Spermatophyta</taxon>
        <taxon>Magnoliopsida</taxon>
        <taxon>eudicotyledons</taxon>
        <taxon>Gunneridae</taxon>
        <taxon>Pentapetalae</taxon>
        <taxon>asterids</taxon>
        <taxon>lamiids</taxon>
        <taxon>Lamiales</taxon>
        <taxon>Orobanchaceae</taxon>
        <taxon>Rehmannieae</taxon>
        <taxon>Rehmannia</taxon>
    </lineage>
</organism>
<dbReference type="InterPro" id="IPR039361">
    <property type="entry name" value="Cyclin"/>
</dbReference>
<protein>
    <recommendedName>
        <fullName evidence="4">Cyclin C-terminal domain-containing protein</fullName>
    </recommendedName>
</protein>
<evidence type="ECO:0000256" key="2">
    <source>
        <dbReference type="ARBA" id="ARBA00023127"/>
    </source>
</evidence>
<proteinExistence type="predicted"/>
<dbReference type="PANTHER" id="PTHR10177">
    <property type="entry name" value="CYCLINS"/>
    <property type="match status" value="1"/>
</dbReference>
<dbReference type="PROSITE" id="PS00292">
    <property type="entry name" value="CYCLINS"/>
    <property type="match status" value="1"/>
</dbReference>
<name>A0ABR0VS47_REHGL</name>
<dbReference type="Pfam" id="PF00134">
    <property type="entry name" value="Cyclin_N"/>
    <property type="match status" value="1"/>
</dbReference>
<keyword evidence="1" id="KW-0132">Cell division</keyword>
<keyword evidence="3" id="KW-0131">Cell cycle</keyword>
<reference evidence="5 6" key="1">
    <citation type="journal article" date="2021" name="Comput. Struct. Biotechnol. J.">
        <title>De novo genome assembly of the potent medicinal plant Rehmannia glutinosa using nanopore technology.</title>
        <authorList>
            <person name="Ma L."/>
            <person name="Dong C."/>
            <person name="Song C."/>
            <person name="Wang X."/>
            <person name="Zheng X."/>
            <person name="Niu Y."/>
            <person name="Chen S."/>
            <person name="Feng W."/>
        </authorList>
    </citation>
    <scope>NUCLEOTIDE SEQUENCE [LARGE SCALE GENOMIC DNA]</scope>
    <source>
        <strain evidence="5">DH-2019</strain>
    </source>
</reference>
<dbReference type="InterPro" id="IPR036915">
    <property type="entry name" value="Cyclin-like_sf"/>
</dbReference>
<dbReference type="EMBL" id="JABTTQ020000967">
    <property type="protein sequence ID" value="KAK6137021.1"/>
    <property type="molecule type" value="Genomic_DNA"/>
</dbReference>
<dbReference type="InterPro" id="IPR048258">
    <property type="entry name" value="Cyclins_cyclin-box"/>
</dbReference>
<dbReference type="Proteomes" id="UP001318860">
    <property type="component" value="Unassembled WGS sequence"/>
</dbReference>
<gene>
    <name evidence="5" type="ORF">DH2020_029237</name>
</gene>
<evidence type="ECO:0000259" key="4">
    <source>
        <dbReference type="SMART" id="SM01332"/>
    </source>
</evidence>
<evidence type="ECO:0000256" key="1">
    <source>
        <dbReference type="ARBA" id="ARBA00022618"/>
    </source>
</evidence>
<feature type="domain" description="Cyclin C-terminal" evidence="4">
    <location>
        <begin position="141"/>
        <end position="271"/>
    </location>
</feature>
<accession>A0ABR0VS47</accession>
<dbReference type="InterPro" id="IPR006671">
    <property type="entry name" value="Cyclin_N"/>
</dbReference>
<dbReference type="CDD" id="cd20544">
    <property type="entry name" value="CYCLIN_AtCycD-like_rpt2"/>
    <property type="match status" value="1"/>
</dbReference>
<keyword evidence="6" id="KW-1185">Reference proteome</keyword>
<evidence type="ECO:0000313" key="6">
    <source>
        <dbReference type="Proteomes" id="UP001318860"/>
    </source>
</evidence>
<keyword evidence="2" id="KW-0195">Cyclin</keyword>
<sequence length="320" mass="36523">MPFTVKKKKKNGKILFFNKKRVKSPQTMATKPFPFSSAFIGPRFFWDDEELQSLFIKEKETCFTSETKTRFSLSSPAARKEAVEWVLKLNAHYGFSPLTAILAVNYLDRFLFSLGFQKDDNKPWMMQLAAVTWLKWRMNPVTPLSFLDHIIRRLGLKSYAHWEFLRSCENLLLSVIPDPRLICYLPSVLATATMLHVIHQVEPCNAIAYENQLLGVLKISKEEVDDCYELISDVISNTDLQENTTNPLKRKNCQNPSSPGGIMDAIFSCDSSNDSWGVKSCISSSSSPQRPIFKKARVQEQQMRLPSLNRVFVDPIGSPN</sequence>
<comment type="caution">
    <text evidence="5">The sequence shown here is derived from an EMBL/GenBank/DDBJ whole genome shotgun (WGS) entry which is preliminary data.</text>
</comment>
<dbReference type="SUPFAM" id="SSF47954">
    <property type="entry name" value="Cyclin-like"/>
    <property type="match status" value="1"/>
</dbReference>
<evidence type="ECO:0000313" key="5">
    <source>
        <dbReference type="EMBL" id="KAK6137021.1"/>
    </source>
</evidence>
<dbReference type="SMART" id="SM01332">
    <property type="entry name" value="Cyclin_C"/>
    <property type="match status" value="1"/>
</dbReference>
<evidence type="ECO:0000256" key="3">
    <source>
        <dbReference type="ARBA" id="ARBA00023306"/>
    </source>
</evidence>
<dbReference type="Gene3D" id="1.10.472.10">
    <property type="entry name" value="Cyclin-like"/>
    <property type="match status" value="1"/>
</dbReference>
<dbReference type="InterPro" id="IPR004367">
    <property type="entry name" value="Cyclin_C-dom"/>
</dbReference>